<accession>A0A6G7VFX7</accession>
<evidence type="ECO:0000256" key="3">
    <source>
        <dbReference type="SAM" id="MobiDB-lite"/>
    </source>
</evidence>
<dbReference type="InterPro" id="IPR001296">
    <property type="entry name" value="Glyco_trans_1"/>
</dbReference>
<dbReference type="SUPFAM" id="SSF53756">
    <property type="entry name" value="UDP-Glycosyltransferase/glycogen phosphorylase"/>
    <property type="match status" value="1"/>
</dbReference>
<evidence type="ECO:0000256" key="2">
    <source>
        <dbReference type="ARBA" id="ARBA00022679"/>
    </source>
</evidence>
<keyword evidence="7" id="KW-1185">Reference proteome</keyword>
<feature type="domain" description="Glycosyltransferase subfamily 4-like N-terminal" evidence="5">
    <location>
        <begin position="14"/>
        <end position="161"/>
    </location>
</feature>
<evidence type="ECO:0000259" key="5">
    <source>
        <dbReference type="Pfam" id="PF13439"/>
    </source>
</evidence>
<dbReference type="GO" id="GO:1901135">
    <property type="term" value="P:carbohydrate derivative metabolic process"/>
    <property type="evidence" value="ECO:0007669"/>
    <property type="project" value="UniProtKB-ARBA"/>
</dbReference>
<keyword evidence="2 6" id="KW-0808">Transferase</keyword>
<name>A0A6G7VFX7_9GAMM</name>
<organism evidence="6 7">
    <name type="scientific">Caldichromatium japonicum</name>
    <dbReference type="NCBI Taxonomy" id="2699430"/>
    <lineage>
        <taxon>Bacteria</taxon>
        <taxon>Pseudomonadati</taxon>
        <taxon>Pseudomonadota</taxon>
        <taxon>Gammaproteobacteria</taxon>
        <taxon>Chromatiales</taxon>
        <taxon>Chromatiaceae</taxon>
        <taxon>Caldichromatium</taxon>
    </lineage>
</organism>
<feature type="domain" description="Glycosyl transferase family 1" evidence="4">
    <location>
        <begin position="185"/>
        <end position="345"/>
    </location>
</feature>
<dbReference type="Gene3D" id="3.40.50.2000">
    <property type="entry name" value="Glycogen Phosphorylase B"/>
    <property type="match status" value="2"/>
</dbReference>
<dbReference type="Pfam" id="PF13439">
    <property type="entry name" value="Glyco_transf_4"/>
    <property type="match status" value="1"/>
</dbReference>
<dbReference type="Pfam" id="PF00534">
    <property type="entry name" value="Glycos_transf_1"/>
    <property type="match status" value="1"/>
</dbReference>
<feature type="region of interest" description="Disordered" evidence="3">
    <location>
        <begin position="163"/>
        <end position="184"/>
    </location>
</feature>
<keyword evidence="1" id="KW-0328">Glycosyltransferase</keyword>
<sequence length="370" mass="39663">MKILHVEAGRHLYGGARQVLYLVQGLKARGHDNLLVCPLGSVIAERAAPFAQVQALPLGGDLDVGLSRRLLALIKASQPDLIHLHSRRGADLWGGLSGRLGQVPVVLTRRVDNPEQHWLVPLKYRLYDRVIAISQGIYEVLLGCGVPQDKLRVVRSAIDPAAPERVTAPRSSHPAQPAGASGPRARLGLAEDALVIGMIAQLIPRKGHQVLLAALPELIRTFPRLQVLCFGQGPLSATLAQEISSRGLSRNVRLMGFHPDLPELLPAFDLLVHPALKEGLGIALLEAAAAGLPIVATRVGGIPEAVRHGVNGLLVPPEDPQALAAAIAELLQDRERRRIFGQAGQALVACEFSVEAMVEGNLAVYRELIP</sequence>
<reference evidence="7" key="1">
    <citation type="submission" date="2020-01" db="EMBL/GenBank/DDBJ databases">
        <title>Caldichromatium gen. nov., sp. nov., a thermophilic purple sulfur bacterium member of the family Chromatiaceae isolated from Nakabusa hot spring, Japan.</title>
        <authorList>
            <person name="Saini M.K."/>
            <person name="Hanada S."/>
            <person name="Tank M."/>
        </authorList>
    </citation>
    <scope>NUCLEOTIDE SEQUENCE [LARGE SCALE GENOMIC DNA]</scope>
    <source>
        <strain evidence="7">No.7</strain>
    </source>
</reference>
<dbReference type="RefSeq" id="WP_166271718.1">
    <property type="nucleotide sequence ID" value="NZ_CP048029.1"/>
</dbReference>
<dbReference type="Proteomes" id="UP000502699">
    <property type="component" value="Chromosome"/>
</dbReference>
<proteinExistence type="predicted"/>
<evidence type="ECO:0000259" key="4">
    <source>
        <dbReference type="Pfam" id="PF00534"/>
    </source>
</evidence>
<dbReference type="EMBL" id="CP048029">
    <property type="protein sequence ID" value="QIK38748.1"/>
    <property type="molecule type" value="Genomic_DNA"/>
</dbReference>
<dbReference type="KEGG" id="cjap:GWK36_13010"/>
<evidence type="ECO:0000256" key="1">
    <source>
        <dbReference type="ARBA" id="ARBA00022676"/>
    </source>
</evidence>
<evidence type="ECO:0000313" key="7">
    <source>
        <dbReference type="Proteomes" id="UP000502699"/>
    </source>
</evidence>
<protein>
    <submittedName>
        <fullName evidence="6">Glycosyltransferase</fullName>
    </submittedName>
</protein>
<dbReference type="PANTHER" id="PTHR12526">
    <property type="entry name" value="GLYCOSYLTRANSFERASE"/>
    <property type="match status" value="1"/>
</dbReference>
<gene>
    <name evidence="6" type="ORF">GWK36_13010</name>
</gene>
<dbReference type="AlphaFoldDB" id="A0A6G7VFX7"/>
<evidence type="ECO:0000313" key="6">
    <source>
        <dbReference type="EMBL" id="QIK38748.1"/>
    </source>
</evidence>
<dbReference type="GO" id="GO:0016757">
    <property type="term" value="F:glycosyltransferase activity"/>
    <property type="evidence" value="ECO:0007669"/>
    <property type="project" value="UniProtKB-KW"/>
</dbReference>
<dbReference type="PANTHER" id="PTHR12526:SF510">
    <property type="entry name" value="D-INOSITOL 3-PHOSPHATE GLYCOSYLTRANSFERASE"/>
    <property type="match status" value="1"/>
</dbReference>
<dbReference type="InterPro" id="IPR028098">
    <property type="entry name" value="Glyco_trans_4-like_N"/>
</dbReference>